<sequence>MISRRQTSSSGFPWDMVQCWAIEVRDDEVVGVIGVVFCADKFGIYIMMKRLKNEASSVRRFKLSYVLLGLAAFYLVLISVKFLEFLESATVMSGNDADVVKSQEEDNEDEASPHKKPSKLHYGRITTAILKRQNVEQNLSILDSIPDKAWTLCSKAWEELDRYEEKGINMNSILEGKPEPCPSWVSSSGAQIAKIDHMMFLPYGLALAKIRAADALVLVSQFMIELQGLKSVIGEGPPKILHLNPRIRGDWSRRPAIEHNTCYRMQWGTAHRCDGLPSKYNDDMLDWKCSHLGKEKHWRSSLPDSGSSVEVGYSLCYLIVNS</sequence>
<dbReference type="InterPro" id="IPR013320">
    <property type="entry name" value="ConA-like_dom_sf"/>
</dbReference>
<feature type="transmembrane region" description="Helical" evidence="2">
    <location>
        <begin position="63"/>
        <end position="83"/>
    </location>
</feature>
<name>K4BHI2_SOLLC</name>
<dbReference type="EnsemblPlants" id="Solyc03g071520.1.1">
    <property type="protein sequence ID" value="Solyc03g071520.1.1"/>
    <property type="gene ID" value="Solyc03g071520.1"/>
</dbReference>
<reference evidence="4" key="1">
    <citation type="journal article" date="2012" name="Nature">
        <title>The tomato genome sequence provides insights into fleshy fruit evolution.</title>
        <authorList>
            <consortium name="Tomato Genome Consortium"/>
        </authorList>
    </citation>
    <scope>NUCLEOTIDE SEQUENCE [LARGE SCALE GENOMIC DNA]</scope>
    <source>
        <strain evidence="4">cv. Heinz 1706</strain>
    </source>
</reference>
<dbReference type="GO" id="GO:0030246">
    <property type="term" value="F:carbohydrate binding"/>
    <property type="evidence" value="ECO:0007669"/>
    <property type="project" value="UniProtKB-UniRule"/>
</dbReference>
<feature type="domain" description="Galectin" evidence="3">
    <location>
        <begin position="197"/>
        <end position="322"/>
    </location>
</feature>
<dbReference type="STRING" id="4081.K4BHI2"/>
<keyword evidence="2" id="KW-1133">Transmembrane helix</keyword>
<evidence type="ECO:0000259" key="3">
    <source>
        <dbReference type="PROSITE" id="PS51304"/>
    </source>
</evidence>
<dbReference type="Gene3D" id="2.60.120.200">
    <property type="match status" value="1"/>
</dbReference>
<keyword evidence="2" id="KW-0472">Membrane</keyword>
<dbReference type="Pfam" id="PF00337">
    <property type="entry name" value="Gal-bind_lectin"/>
    <property type="match status" value="1"/>
</dbReference>
<organism evidence="4">
    <name type="scientific">Solanum lycopersicum</name>
    <name type="common">Tomato</name>
    <name type="synonym">Lycopersicon esculentum</name>
    <dbReference type="NCBI Taxonomy" id="4081"/>
    <lineage>
        <taxon>Eukaryota</taxon>
        <taxon>Viridiplantae</taxon>
        <taxon>Streptophyta</taxon>
        <taxon>Embryophyta</taxon>
        <taxon>Tracheophyta</taxon>
        <taxon>Spermatophyta</taxon>
        <taxon>Magnoliopsida</taxon>
        <taxon>eudicotyledons</taxon>
        <taxon>Gunneridae</taxon>
        <taxon>Pentapetalae</taxon>
        <taxon>asterids</taxon>
        <taxon>lamiids</taxon>
        <taxon>Solanales</taxon>
        <taxon>Solanaceae</taxon>
        <taxon>Solanoideae</taxon>
        <taxon>Solaneae</taxon>
        <taxon>Solanum</taxon>
        <taxon>Solanum subgen. Lycopersicon</taxon>
    </lineage>
</organism>
<keyword evidence="5" id="KW-1185">Reference proteome</keyword>
<dbReference type="Proteomes" id="UP000004994">
    <property type="component" value="Chromosome 3"/>
</dbReference>
<dbReference type="Gramene" id="Solyc03g071520.1.1">
    <property type="protein sequence ID" value="Solyc03g071520.1.1"/>
    <property type="gene ID" value="Solyc03g071520.1"/>
</dbReference>
<protein>
    <recommendedName>
        <fullName evidence="1">Galectin</fullName>
    </recommendedName>
</protein>
<evidence type="ECO:0000313" key="4">
    <source>
        <dbReference type="EnsemblPlants" id="Solyc03g071520.1.1"/>
    </source>
</evidence>
<dbReference type="PROSITE" id="PS51304">
    <property type="entry name" value="GALECTIN"/>
    <property type="match status" value="1"/>
</dbReference>
<dbReference type="InParanoid" id="K4BHI2"/>
<accession>K4BHI2</accession>
<evidence type="ECO:0000313" key="5">
    <source>
        <dbReference type="Proteomes" id="UP000004994"/>
    </source>
</evidence>
<dbReference type="PhylomeDB" id="K4BHI2"/>
<dbReference type="eggNOG" id="KOG2287">
    <property type="taxonomic scope" value="Eukaryota"/>
</dbReference>
<dbReference type="HOGENOM" id="CLU_864365_0_0_1"/>
<keyword evidence="1" id="KW-0430">Lectin</keyword>
<evidence type="ECO:0000256" key="1">
    <source>
        <dbReference type="RuleBase" id="RU102079"/>
    </source>
</evidence>
<keyword evidence="2" id="KW-0812">Transmembrane</keyword>
<proteinExistence type="predicted"/>
<evidence type="ECO:0000256" key="2">
    <source>
        <dbReference type="SAM" id="Phobius"/>
    </source>
</evidence>
<dbReference type="PaxDb" id="4081-Solyc03g071520.1.1"/>
<dbReference type="GO" id="GO:1901137">
    <property type="term" value="P:carbohydrate derivative biosynthetic process"/>
    <property type="evidence" value="ECO:0007669"/>
    <property type="project" value="UniProtKB-ARBA"/>
</dbReference>
<reference evidence="4" key="2">
    <citation type="submission" date="2015-06" db="UniProtKB">
        <authorList>
            <consortium name="EnsemblPlants"/>
        </authorList>
    </citation>
    <scope>IDENTIFICATION</scope>
    <source>
        <strain evidence="4">cv. Heinz 1706</strain>
    </source>
</reference>
<dbReference type="InterPro" id="IPR001079">
    <property type="entry name" value="Galectin_CRD"/>
</dbReference>
<dbReference type="SUPFAM" id="SSF49899">
    <property type="entry name" value="Concanavalin A-like lectins/glucanases"/>
    <property type="match status" value="1"/>
</dbReference>
<dbReference type="AlphaFoldDB" id="K4BHI2"/>
<dbReference type="UniPathway" id="UPA00378"/>